<evidence type="ECO:0000313" key="2">
    <source>
        <dbReference type="EMBL" id="KMZ62401.1"/>
    </source>
</evidence>
<name>A0A0K9P015_ZOSMR</name>
<dbReference type="EMBL" id="LFYR01001368">
    <property type="protein sequence ID" value="KMZ62401.1"/>
    <property type="molecule type" value="Genomic_DNA"/>
</dbReference>
<organism evidence="2 3">
    <name type="scientific">Zostera marina</name>
    <name type="common">Eelgrass</name>
    <dbReference type="NCBI Taxonomy" id="29655"/>
    <lineage>
        <taxon>Eukaryota</taxon>
        <taxon>Viridiplantae</taxon>
        <taxon>Streptophyta</taxon>
        <taxon>Embryophyta</taxon>
        <taxon>Tracheophyta</taxon>
        <taxon>Spermatophyta</taxon>
        <taxon>Magnoliopsida</taxon>
        <taxon>Liliopsida</taxon>
        <taxon>Zosteraceae</taxon>
        <taxon>Zostera</taxon>
    </lineage>
</organism>
<feature type="non-terminal residue" evidence="2">
    <location>
        <position position="1"/>
    </location>
</feature>
<comment type="caution">
    <text evidence="2">The sequence shown here is derived from an EMBL/GenBank/DDBJ whole genome shotgun (WGS) entry which is preliminary data.</text>
</comment>
<dbReference type="Proteomes" id="UP000036987">
    <property type="component" value="Unassembled WGS sequence"/>
</dbReference>
<feature type="domain" description="SDE2/SF3A3 SAP" evidence="1">
    <location>
        <begin position="26"/>
        <end position="49"/>
    </location>
</feature>
<gene>
    <name evidence="2" type="ORF">ZOSMA_46G00760</name>
</gene>
<feature type="non-terminal residue" evidence="2">
    <location>
        <position position="49"/>
    </location>
</feature>
<reference evidence="3" key="1">
    <citation type="journal article" date="2016" name="Nature">
        <title>The genome of the seagrass Zostera marina reveals angiosperm adaptation to the sea.</title>
        <authorList>
            <person name="Olsen J.L."/>
            <person name="Rouze P."/>
            <person name="Verhelst B."/>
            <person name="Lin Y.-C."/>
            <person name="Bayer T."/>
            <person name="Collen J."/>
            <person name="Dattolo E."/>
            <person name="De Paoli E."/>
            <person name="Dittami S."/>
            <person name="Maumus F."/>
            <person name="Michel G."/>
            <person name="Kersting A."/>
            <person name="Lauritano C."/>
            <person name="Lohaus R."/>
            <person name="Toepel M."/>
            <person name="Tonon T."/>
            <person name="Vanneste K."/>
            <person name="Amirebrahimi M."/>
            <person name="Brakel J."/>
            <person name="Bostroem C."/>
            <person name="Chovatia M."/>
            <person name="Grimwood J."/>
            <person name="Jenkins J.W."/>
            <person name="Jueterbock A."/>
            <person name="Mraz A."/>
            <person name="Stam W.T."/>
            <person name="Tice H."/>
            <person name="Bornberg-Bauer E."/>
            <person name="Green P.J."/>
            <person name="Pearson G.A."/>
            <person name="Procaccini G."/>
            <person name="Duarte C.M."/>
            <person name="Schmutz J."/>
            <person name="Reusch T.B.H."/>
            <person name="Van de Peer Y."/>
        </authorList>
    </citation>
    <scope>NUCLEOTIDE SEQUENCE [LARGE SCALE GENOMIC DNA]</scope>
    <source>
        <strain evidence="3">cv. Finnish</strain>
    </source>
</reference>
<proteinExistence type="predicted"/>
<sequence length="49" mass="5436">FSSRRPGRQDFLETLKLQLAPPWSPALAALGLKVGGTVKQRADRLFLTK</sequence>
<dbReference type="Pfam" id="PF13297">
    <property type="entry name" value="SDE2_2C"/>
    <property type="match status" value="1"/>
</dbReference>
<accession>A0A0K9P015</accession>
<evidence type="ECO:0000259" key="1">
    <source>
        <dbReference type="Pfam" id="PF13297"/>
    </source>
</evidence>
<dbReference type="AlphaFoldDB" id="A0A0K9P015"/>
<keyword evidence="3" id="KW-1185">Reference proteome</keyword>
<protein>
    <recommendedName>
        <fullName evidence="1">SDE2/SF3A3 SAP domain-containing protein</fullName>
    </recommendedName>
</protein>
<dbReference type="InterPro" id="IPR025086">
    <property type="entry name" value="SDE2/SF3A3_SAP"/>
</dbReference>
<evidence type="ECO:0000313" key="3">
    <source>
        <dbReference type="Proteomes" id="UP000036987"/>
    </source>
</evidence>